<sequence length="70" mass="7840">SAASMIMVNTANPDVAIDIKSDFPVIQKQILEDDNQKTVGTDKDGWNDVGDYEIVQTVPYRYLTYAPDMN</sequence>
<protein>
    <submittedName>
        <fullName evidence="1">Cell wall anchor protein</fullName>
    </submittedName>
</protein>
<evidence type="ECO:0000313" key="2">
    <source>
        <dbReference type="Proteomes" id="UP001297422"/>
    </source>
</evidence>
<dbReference type="EMBL" id="JAJBNC010000597">
    <property type="protein sequence ID" value="MCB5496274.1"/>
    <property type="molecule type" value="Genomic_DNA"/>
</dbReference>
<organism evidence="1 2">
    <name type="scientific">Mediterraneibacter gnavus</name>
    <name type="common">Ruminococcus gnavus</name>
    <dbReference type="NCBI Taxonomy" id="33038"/>
    <lineage>
        <taxon>Bacteria</taxon>
        <taxon>Bacillati</taxon>
        <taxon>Bacillota</taxon>
        <taxon>Clostridia</taxon>
        <taxon>Lachnospirales</taxon>
        <taxon>Lachnospiraceae</taxon>
        <taxon>Mediterraneibacter</taxon>
    </lineage>
</organism>
<gene>
    <name evidence="1" type="ORF">LIQ10_21585</name>
</gene>
<feature type="non-terminal residue" evidence="1">
    <location>
        <position position="70"/>
    </location>
</feature>
<evidence type="ECO:0000313" key="1">
    <source>
        <dbReference type="EMBL" id="MCB5496274.1"/>
    </source>
</evidence>
<reference evidence="1" key="1">
    <citation type="submission" date="2021-10" db="EMBL/GenBank/DDBJ databases">
        <title>Collection of gut derived symbiotic bacterial strains cultured from healthy donors.</title>
        <authorList>
            <person name="Lin H."/>
            <person name="Littmann E."/>
            <person name="Claire K."/>
            <person name="Pamer E."/>
        </authorList>
    </citation>
    <scope>NUCLEOTIDE SEQUENCE</scope>
    <source>
        <strain evidence="1">MSK.23.4</strain>
    </source>
</reference>
<dbReference type="AlphaFoldDB" id="A0AAJ1B421"/>
<proteinExistence type="predicted"/>
<accession>A0AAJ1B421</accession>
<name>A0AAJ1B421_MEDGN</name>
<dbReference type="Proteomes" id="UP001297422">
    <property type="component" value="Unassembled WGS sequence"/>
</dbReference>
<feature type="non-terminal residue" evidence="1">
    <location>
        <position position="1"/>
    </location>
</feature>
<comment type="caution">
    <text evidence="1">The sequence shown here is derived from an EMBL/GenBank/DDBJ whole genome shotgun (WGS) entry which is preliminary data.</text>
</comment>